<reference evidence="2" key="1">
    <citation type="submission" date="2020-02" db="EMBL/GenBank/DDBJ databases">
        <authorList>
            <person name="Meier V. D."/>
        </authorList>
    </citation>
    <scope>NUCLEOTIDE SEQUENCE</scope>
    <source>
        <strain evidence="2">AVDCRST_MAG47</strain>
    </source>
</reference>
<feature type="compositionally biased region" description="Low complexity" evidence="1">
    <location>
        <begin position="369"/>
        <end position="380"/>
    </location>
</feature>
<feature type="compositionally biased region" description="Basic and acidic residues" evidence="1">
    <location>
        <begin position="447"/>
        <end position="456"/>
    </location>
</feature>
<evidence type="ECO:0000313" key="2">
    <source>
        <dbReference type="EMBL" id="CAA9361925.1"/>
    </source>
</evidence>
<protein>
    <submittedName>
        <fullName evidence="2">Cytochrome P450</fullName>
    </submittedName>
</protein>
<feature type="compositionally biased region" description="Basic and acidic residues" evidence="1">
    <location>
        <begin position="134"/>
        <end position="155"/>
    </location>
</feature>
<feature type="compositionally biased region" description="Basic residues" evidence="1">
    <location>
        <begin position="257"/>
        <end position="280"/>
    </location>
</feature>
<gene>
    <name evidence="2" type="ORF">AVDCRST_MAG47-267</name>
</gene>
<accession>A0A6J4MKL8</accession>
<feature type="non-terminal residue" evidence="2">
    <location>
        <position position="1"/>
    </location>
</feature>
<feature type="compositionally biased region" description="Low complexity" evidence="1">
    <location>
        <begin position="324"/>
        <end position="341"/>
    </location>
</feature>
<feature type="compositionally biased region" description="Low complexity" evidence="1">
    <location>
        <begin position="63"/>
        <end position="73"/>
    </location>
</feature>
<dbReference type="EMBL" id="CADCUK010000018">
    <property type="protein sequence ID" value="CAA9361925.1"/>
    <property type="molecule type" value="Genomic_DNA"/>
</dbReference>
<sequence>EPHRRPPLEDEHAAGQHLPGPTRRPAAQGPAVARTGAERGTHALPPLVHPRAAEEVRRRVRAAAHPGAPAAGPLRQARHDQADLRQRPRGVPRRQGQRGAGPDHGRALAAPRRRCAAQARAQAADAGVPAVGDGRLREGRHADRPGRGRLLDPGRRVPQPRADELADAGGDPPGRLRRRRRGAAGGAPPAGEPDCRHQAADPARLGLPVPAAVRSVEEGRRGAAAARRTALRRDRRAAQGHRPPRADRRALTAAAGRRQRGRGAAVRRRAARPARHVAARRARDDGVRAVLGALRARTRRRPAVPSPARSRQRGRRLPRGGDEGVPAAAPDHPDGGAVPDGAGHHRRRTPACGCLRRPLDHPRPPRPGQLPRARPLPARAVPRRRGRGEHVDPFRRRRTALHRRGLLAHGGRRRPARGAAEARRAGGRRAHRPAPGPQHHQRAGAGRPDRGDRPGL</sequence>
<feature type="non-terminal residue" evidence="2">
    <location>
        <position position="456"/>
    </location>
</feature>
<feature type="compositionally biased region" description="Low complexity" evidence="1">
    <location>
        <begin position="116"/>
        <end position="133"/>
    </location>
</feature>
<organism evidence="2">
    <name type="scientific">uncultured Nocardioidaceae bacterium</name>
    <dbReference type="NCBI Taxonomy" id="253824"/>
    <lineage>
        <taxon>Bacteria</taxon>
        <taxon>Bacillati</taxon>
        <taxon>Actinomycetota</taxon>
        <taxon>Actinomycetes</taxon>
        <taxon>Propionibacteriales</taxon>
        <taxon>Nocardioidaceae</taxon>
        <taxon>environmental samples</taxon>
    </lineage>
</organism>
<feature type="compositionally biased region" description="Basic and acidic residues" evidence="1">
    <location>
        <begin position="1"/>
        <end position="14"/>
    </location>
</feature>
<feature type="compositionally biased region" description="Basic residues" evidence="1">
    <location>
        <begin position="395"/>
        <end position="416"/>
    </location>
</feature>
<feature type="region of interest" description="Disordered" evidence="1">
    <location>
        <begin position="1"/>
        <end position="456"/>
    </location>
</feature>
<name>A0A6J4MKL8_9ACTN</name>
<evidence type="ECO:0000256" key="1">
    <source>
        <dbReference type="SAM" id="MobiDB-lite"/>
    </source>
</evidence>
<feature type="compositionally biased region" description="Basic residues" evidence="1">
    <location>
        <begin position="87"/>
        <end position="96"/>
    </location>
</feature>
<dbReference type="AlphaFoldDB" id="A0A6J4MKL8"/>
<feature type="compositionally biased region" description="Basic residues" evidence="1">
    <location>
        <begin position="229"/>
        <end position="243"/>
    </location>
</feature>
<proteinExistence type="predicted"/>
<feature type="compositionally biased region" description="Basic and acidic residues" evidence="1">
    <location>
        <begin position="77"/>
        <end position="86"/>
    </location>
</feature>